<accession>A0ABM9LZD9</accession>
<dbReference type="EMBL" id="OY726398">
    <property type="protein sequence ID" value="CAJ1507387.1"/>
    <property type="molecule type" value="Genomic_DNA"/>
</dbReference>
<name>A0ABM9LZD9_9MYCO</name>
<dbReference type="Proteomes" id="UP001190464">
    <property type="component" value="Chromosome"/>
</dbReference>
<organism evidence="2 3">
    <name type="scientific">[Mycobacterium] holstebronense</name>
    <dbReference type="NCBI Taxonomy" id="3064288"/>
    <lineage>
        <taxon>Bacteria</taxon>
        <taxon>Bacillati</taxon>
        <taxon>Actinomycetota</taxon>
        <taxon>Actinomycetes</taxon>
        <taxon>Mycobacteriales</taxon>
        <taxon>Mycobacteriaceae</taxon>
        <taxon>Mycolicibacterium</taxon>
    </lineage>
</organism>
<sequence>MPEKQAEIPKIPKGLKAAGRRFWRDIHATYEIVHAPEVSMLLEDAARTVDVVARLQEVVDNARTLRTPGSQKQDVAIPELSELRQYRAQFAALIKQLNLPDVAGEESPDGPMSRSDAGRLAAAKRWSHN</sequence>
<evidence type="ECO:0000313" key="3">
    <source>
        <dbReference type="Proteomes" id="UP001190464"/>
    </source>
</evidence>
<evidence type="ECO:0008006" key="4">
    <source>
        <dbReference type="Google" id="ProtNLM"/>
    </source>
</evidence>
<feature type="region of interest" description="Disordered" evidence="1">
    <location>
        <begin position="101"/>
        <end position="129"/>
    </location>
</feature>
<gene>
    <name evidence="2" type="ORF">MU0102_003056</name>
</gene>
<protein>
    <recommendedName>
        <fullName evidence="4">Terminase</fullName>
    </recommendedName>
</protein>
<keyword evidence="3" id="KW-1185">Reference proteome</keyword>
<evidence type="ECO:0000256" key="1">
    <source>
        <dbReference type="SAM" id="MobiDB-lite"/>
    </source>
</evidence>
<proteinExistence type="predicted"/>
<reference evidence="2 3" key="1">
    <citation type="submission" date="2023-08" db="EMBL/GenBank/DDBJ databases">
        <authorList>
            <person name="Folkvardsen B D."/>
            <person name="Norman A."/>
        </authorList>
    </citation>
    <scope>NUCLEOTIDE SEQUENCE [LARGE SCALE GENOMIC DNA]</scope>
    <source>
        <strain evidence="2 3">Mu0102</strain>
    </source>
</reference>
<dbReference type="RefSeq" id="WP_308483895.1">
    <property type="nucleotide sequence ID" value="NZ_OY726398.1"/>
</dbReference>
<evidence type="ECO:0000313" key="2">
    <source>
        <dbReference type="EMBL" id="CAJ1507387.1"/>
    </source>
</evidence>